<dbReference type="GO" id="GO:0043625">
    <property type="term" value="C:delta DNA polymerase complex"/>
    <property type="evidence" value="ECO:0007669"/>
    <property type="project" value="TreeGrafter"/>
</dbReference>
<protein>
    <recommendedName>
        <fullName evidence="3">DNA polymerase alpha/delta/epsilon subunit B domain-containing protein</fullName>
    </recommendedName>
</protein>
<dbReference type="PANTHER" id="PTHR10416">
    <property type="entry name" value="DNA POLYMERASE DELTA SUBUNIT 2"/>
    <property type="match status" value="1"/>
</dbReference>
<feature type="domain" description="DNA polymerase alpha/delta/epsilon subunit B" evidence="3">
    <location>
        <begin position="84"/>
        <end position="158"/>
    </location>
</feature>
<dbReference type="Gene3D" id="3.60.21.50">
    <property type="match status" value="1"/>
</dbReference>
<evidence type="ECO:0000256" key="2">
    <source>
        <dbReference type="ARBA" id="ARBA00022705"/>
    </source>
</evidence>
<reference evidence="4" key="1">
    <citation type="submission" date="2021-02" db="EMBL/GenBank/DDBJ databases">
        <authorList>
            <person name="Nowell W R."/>
        </authorList>
    </citation>
    <scope>NUCLEOTIDE SEQUENCE</scope>
</reference>
<evidence type="ECO:0000313" key="5">
    <source>
        <dbReference type="Proteomes" id="UP000663869"/>
    </source>
</evidence>
<sequence length="208" mass="23907">MRHFIIRKNNTNLDCDTWSYITDMPKWLTVETRNKNYQAIYIVSLFLNDLLFDQHANFFLSSSLMKICICILEDESGLFKASCFKKNLLGTSGQNLDDIDLQSTIESRVQILENCLKWSAIAPTCPDTLSCYPYVKNDPFIITDTPHVFFAGNQPKFETRLFQGSNDIQVRLLCIPSFAQSNSCIALNLSTRECYEISFQNETPQLIQ</sequence>
<dbReference type="InterPro" id="IPR024826">
    <property type="entry name" value="DNA_pol_delta/II_ssu"/>
</dbReference>
<keyword evidence="2" id="KW-0235">DNA replication</keyword>
<proteinExistence type="inferred from homology"/>
<organism evidence="4 5">
    <name type="scientific">Rotaria socialis</name>
    <dbReference type="NCBI Taxonomy" id="392032"/>
    <lineage>
        <taxon>Eukaryota</taxon>
        <taxon>Metazoa</taxon>
        <taxon>Spiralia</taxon>
        <taxon>Gnathifera</taxon>
        <taxon>Rotifera</taxon>
        <taxon>Eurotatoria</taxon>
        <taxon>Bdelloidea</taxon>
        <taxon>Philodinida</taxon>
        <taxon>Philodinidae</taxon>
        <taxon>Rotaria</taxon>
    </lineage>
</organism>
<accession>A0A818RAW6</accession>
<dbReference type="GO" id="GO:0006271">
    <property type="term" value="P:DNA strand elongation involved in DNA replication"/>
    <property type="evidence" value="ECO:0007669"/>
    <property type="project" value="TreeGrafter"/>
</dbReference>
<evidence type="ECO:0000313" key="4">
    <source>
        <dbReference type="EMBL" id="CAF3654711.1"/>
    </source>
</evidence>
<comment type="caution">
    <text evidence="4">The sequence shown here is derived from an EMBL/GenBank/DDBJ whole genome shotgun (WGS) entry which is preliminary data.</text>
</comment>
<dbReference type="Pfam" id="PF04042">
    <property type="entry name" value="DNA_pol_E_B"/>
    <property type="match status" value="1"/>
</dbReference>
<dbReference type="GO" id="GO:0003677">
    <property type="term" value="F:DNA binding"/>
    <property type="evidence" value="ECO:0007669"/>
    <property type="project" value="InterPro"/>
</dbReference>
<gene>
    <name evidence="4" type="ORF">FME351_LOCUS24702</name>
</gene>
<dbReference type="InterPro" id="IPR007185">
    <property type="entry name" value="DNA_pol_a/d/e_bsu"/>
</dbReference>
<dbReference type="AlphaFoldDB" id="A0A818RAW6"/>
<evidence type="ECO:0000259" key="3">
    <source>
        <dbReference type="Pfam" id="PF04042"/>
    </source>
</evidence>
<dbReference type="PANTHER" id="PTHR10416:SF0">
    <property type="entry name" value="DNA POLYMERASE DELTA SUBUNIT 2"/>
    <property type="match status" value="1"/>
</dbReference>
<name>A0A818RAW6_9BILA</name>
<evidence type="ECO:0000256" key="1">
    <source>
        <dbReference type="ARBA" id="ARBA00006035"/>
    </source>
</evidence>
<comment type="similarity">
    <text evidence="1">Belongs to the DNA polymerase delta/II small subunit family.</text>
</comment>
<dbReference type="EMBL" id="CAJNYU010003235">
    <property type="protein sequence ID" value="CAF3654711.1"/>
    <property type="molecule type" value="Genomic_DNA"/>
</dbReference>
<dbReference type="Proteomes" id="UP000663869">
    <property type="component" value="Unassembled WGS sequence"/>
</dbReference>